<dbReference type="Proteomes" id="UP001152622">
    <property type="component" value="Chromosome 2"/>
</dbReference>
<dbReference type="EMBL" id="JAINUF010000002">
    <property type="protein sequence ID" value="KAJ8373553.1"/>
    <property type="molecule type" value="Genomic_DNA"/>
</dbReference>
<gene>
    <name evidence="2" type="ORF">SKAU_G00041330</name>
</gene>
<keyword evidence="3" id="KW-1185">Reference proteome</keyword>
<feature type="compositionally biased region" description="Polar residues" evidence="1">
    <location>
        <begin position="47"/>
        <end position="58"/>
    </location>
</feature>
<sequence length="127" mass="13558">MASSRLMEPAGETTAGHRLIPRAGKLNLSTGKKKDRNVAGTRRSPERSQITQEPQRQTEVIAVAVPPSSAARRPVGGKIHDGGLATRAVLVNRDASVSDRPRPLKQEAGSRDHASQAYGSVRQPFGS</sequence>
<comment type="caution">
    <text evidence="2">The sequence shown here is derived from an EMBL/GenBank/DDBJ whole genome shotgun (WGS) entry which is preliminary data.</text>
</comment>
<feature type="compositionally biased region" description="Basic and acidic residues" evidence="1">
    <location>
        <begin position="96"/>
        <end position="114"/>
    </location>
</feature>
<proteinExistence type="predicted"/>
<feature type="region of interest" description="Disordered" evidence="1">
    <location>
        <begin position="1"/>
        <end position="59"/>
    </location>
</feature>
<protein>
    <submittedName>
        <fullName evidence="2">Uncharacterized protein</fullName>
    </submittedName>
</protein>
<accession>A0A9Q1G142</accession>
<evidence type="ECO:0000313" key="2">
    <source>
        <dbReference type="EMBL" id="KAJ8373553.1"/>
    </source>
</evidence>
<evidence type="ECO:0000256" key="1">
    <source>
        <dbReference type="SAM" id="MobiDB-lite"/>
    </source>
</evidence>
<reference evidence="2" key="1">
    <citation type="journal article" date="2023" name="Science">
        <title>Genome structures resolve the early diversification of teleost fishes.</title>
        <authorList>
            <person name="Parey E."/>
            <person name="Louis A."/>
            <person name="Montfort J."/>
            <person name="Bouchez O."/>
            <person name="Roques C."/>
            <person name="Iampietro C."/>
            <person name="Lluch J."/>
            <person name="Castinel A."/>
            <person name="Donnadieu C."/>
            <person name="Desvignes T."/>
            <person name="Floi Bucao C."/>
            <person name="Jouanno E."/>
            <person name="Wen M."/>
            <person name="Mejri S."/>
            <person name="Dirks R."/>
            <person name="Jansen H."/>
            <person name="Henkel C."/>
            <person name="Chen W.J."/>
            <person name="Zahm M."/>
            <person name="Cabau C."/>
            <person name="Klopp C."/>
            <person name="Thompson A.W."/>
            <person name="Robinson-Rechavi M."/>
            <person name="Braasch I."/>
            <person name="Lecointre G."/>
            <person name="Bobe J."/>
            <person name="Postlethwait J.H."/>
            <person name="Berthelot C."/>
            <person name="Roest Crollius H."/>
            <person name="Guiguen Y."/>
        </authorList>
    </citation>
    <scope>NUCLEOTIDE SEQUENCE</scope>
    <source>
        <strain evidence="2">WJC10195</strain>
    </source>
</reference>
<name>A0A9Q1G142_SYNKA</name>
<feature type="region of interest" description="Disordered" evidence="1">
    <location>
        <begin position="92"/>
        <end position="127"/>
    </location>
</feature>
<dbReference type="AlphaFoldDB" id="A0A9Q1G142"/>
<evidence type="ECO:0000313" key="3">
    <source>
        <dbReference type="Proteomes" id="UP001152622"/>
    </source>
</evidence>
<organism evidence="2 3">
    <name type="scientific">Synaphobranchus kaupii</name>
    <name type="common">Kaup's arrowtooth eel</name>
    <dbReference type="NCBI Taxonomy" id="118154"/>
    <lineage>
        <taxon>Eukaryota</taxon>
        <taxon>Metazoa</taxon>
        <taxon>Chordata</taxon>
        <taxon>Craniata</taxon>
        <taxon>Vertebrata</taxon>
        <taxon>Euteleostomi</taxon>
        <taxon>Actinopterygii</taxon>
        <taxon>Neopterygii</taxon>
        <taxon>Teleostei</taxon>
        <taxon>Anguilliformes</taxon>
        <taxon>Synaphobranchidae</taxon>
        <taxon>Synaphobranchus</taxon>
    </lineage>
</organism>